<keyword evidence="2" id="KW-1185">Reference proteome</keyword>
<dbReference type="Proteomes" id="UP000607653">
    <property type="component" value="Unassembled WGS sequence"/>
</dbReference>
<evidence type="ECO:0000313" key="2">
    <source>
        <dbReference type="Proteomes" id="UP000607653"/>
    </source>
</evidence>
<organism evidence="1 2">
    <name type="scientific">Nelumbo nucifera</name>
    <name type="common">Sacred lotus</name>
    <dbReference type="NCBI Taxonomy" id="4432"/>
    <lineage>
        <taxon>Eukaryota</taxon>
        <taxon>Viridiplantae</taxon>
        <taxon>Streptophyta</taxon>
        <taxon>Embryophyta</taxon>
        <taxon>Tracheophyta</taxon>
        <taxon>Spermatophyta</taxon>
        <taxon>Magnoliopsida</taxon>
        <taxon>Proteales</taxon>
        <taxon>Nelumbonaceae</taxon>
        <taxon>Nelumbo</taxon>
    </lineage>
</organism>
<dbReference type="EMBL" id="DUZY01000004">
    <property type="protein sequence ID" value="DAD34848.1"/>
    <property type="molecule type" value="Genomic_DNA"/>
</dbReference>
<dbReference type="AlphaFoldDB" id="A0A822Z054"/>
<name>A0A822Z054_NELNU</name>
<protein>
    <submittedName>
        <fullName evidence="1">Uncharacterized protein</fullName>
    </submittedName>
</protein>
<comment type="caution">
    <text evidence="1">The sequence shown here is derived from an EMBL/GenBank/DDBJ whole genome shotgun (WGS) entry which is preliminary data.</text>
</comment>
<reference evidence="1 2" key="1">
    <citation type="journal article" date="2020" name="Mol. Biol. Evol.">
        <title>Distinct Expression and Methylation Patterns for Genes with Different Fates following a Single Whole-Genome Duplication in Flowering Plants.</title>
        <authorList>
            <person name="Shi T."/>
            <person name="Rahmani R.S."/>
            <person name="Gugger P.F."/>
            <person name="Wang M."/>
            <person name="Li H."/>
            <person name="Zhang Y."/>
            <person name="Li Z."/>
            <person name="Wang Q."/>
            <person name="Van de Peer Y."/>
            <person name="Marchal K."/>
            <person name="Chen J."/>
        </authorList>
    </citation>
    <scope>NUCLEOTIDE SEQUENCE [LARGE SCALE GENOMIC DNA]</scope>
    <source>
        <tissue evidence="1">Leaf</tissue>
    </source>
</reference>
<evidence type="ECO:0000313" key="1">
    <source>
        <dbReference type="EMBL" id="DAD34848.1"/>
    </source>
</evidence>
<dbReference type="PANTHER" id="PTHR37204:SF1">
    <property type="entry name" value="TRANSMEMBRANE PROTEIN"/>
    <property type="match status" value="1"/>
</dbReference>
<proteinExistence type="predicted"/>
<sequence>MQAIVSELWYVEEFDVLALALNGRIMARRFHMGC</sequence>
<dbReference type="PANTHER" id="PTHR37204">
    <property type="entry name" value="TRANSMEMBRANE PROTEIN"/>
    <property type="match status" value="1"/>
</dbReference>
<accession>A0A822Z054</accession>
<gene>
    <name evidence="1" type="ORF">HUJ06_005488</name>
</gene>